<gene>
    <name evidence="5" type="ORF">CWB98_06575</name>
</gene>
<dbReference type="Gene3D" id="3.40.50.12780">
    <property type="entry name" value="N-terminal domain of ligase-like"/>
    <property type="match status" value="1"/>
</dbReference>
<dbReference type="InterPro" id="IPR009081">
    <property type="entry name" value="PP-bd_ACP"/>
</dbReference>
<dbReference type="GO" id="GO:0043041">
    <property type="term" value="P:amino acid activation for nonribosomal peptide biosynthetic process"/>
    <property type="evidence" value="ECO:0007669"/>
    <property type="project" value="TreeGrafter"/>
</dbReference>
<dbReference type="SUPFAM" id="SSF53474">
    <property type="entry name" value="alpha/beta-Hydrolases"/>
    <property type="match status" value="1"/>
</dbReference>
<dbReference type="GO" id="GO:0003824">
    <property type="term" value="F:catalytic activity"/>
    <property type="evidence" value="ECO:0007669"/>
    <property type="project" value="InterPro"/>
</dbReference>
<dbReference type="PROSITE" id="PS50075">
    <property type="entry name" value="CARRIER"/>
    <property type="match status" value="1"/>
</dbReference>
<dbReference type="FunFam" id="3.40.50.980:FF:000001">
    <property type="entry name" value="Non-ribosomal peptide synthetase"/>
    <property type="match status" value="1"/>
</dbReference>
<dbReference type="PANTHER" id="PTHR45527">
    <property type="entry name" value="NONRIBOSOMAL PEPTIDE SYNTHETASE"/>
    <property type="match status" value="1"/>
</dbReference>
<dbReference type="PROSITE" id="PS00012">
    <property type="entry name" value="PHOSPHOPANTETHEINE"/>
    <property type="match status" value="1"/>
</dbReference>
<dbReference type="PROSITE" id="PS00455">
    <property type="entry name" value="AMP_BINDING"/>
    <property type="match status" value="1"/>
</dbReference>
<reference evidence="5 6" key="1">
    <citation type="submission" date="2018-01" db="EMBL/GenBank/DDBJ databases">
        <authorList>
            <person name="Paulsen S."/>
            <person name="Gram L.K."/>
        </authorList>
    </citation>
    <scope>NUCLEOTIDE SEQUENCE [LARGE SCALE GENOMIC DNA]</scope>
    <source>
        <strain evidence="5 6">S2599</strain>
    </source>
</reference>
<evidence type="ECO:0000313" key="5">
    <source>
        <dbReference type="EMBL" id="TMP38393.1"/>
    </source>
</evidence>
<evidence type="ECO:0000256" key="2">
    <source>
        <dbReference type="ARBA" id="ARBA00022450"/>
    </source>
</evidence>
<keyword evidence="2" id="KW-0596">Phosphopantetheine</keyword>
<dbReference type="InterPro" id="IPR029058">
    <property type="entry name" value="AB_hydrolase_fold"/>
</dbReference>
<comment type="caution">
    <text evidence="5">The sequence shown here is derived from an EMBL/GenBank/DDBJ whole genome shotgun (WGS) entry which is preliminary data.</text>
</comment>
<dbReference type="Pfam" id="PF00668">
    <property type="entry name" value="Condensation"/>
    <property type="match status" value="1"/>
</dbReference>
<dbReference type="FunFam" id="1.10.1200.10:FF:000005">
    <property type="entry name" value="Nonribosomal peptide synthetase 1"/>
    <property type="match status" value="1"/>
</dbReference>
<dbReference type="Pfam" id="PF00501">
    <property type="entry name" value="AMP-binding"/>
    <property type="match status" value="1"/>
</dbReference>
<evidence type="ECO:0000259" key="4">
    <source>
        <dbReference type="PROSITE" id="PS50075"/>
    </source>
</evidence>
<dbReference type="OrthoDB" id="9803968at2"/>
<dbReference type="InterPro" id="IPR006162">
    <property type="entry name" value="Ppantetheine_attach_site"/>
</dbReference>
<evidence type="ECO:0000256" key="3">
    <source>
        <dbReference type="ARBA" id="ARBA00022553"/>
    </source>
</evidence>
<dbReference type="InterPro" id="IPR020845">
    <property type="entry name" value="AMP-binding_CS"/>
</dbReference>
<dbReference type="InterPro" id="IPR010071">
    <property type="entry name" value="AA_adenyl_dom"/>
</dbReference>
<sequence length="1312" mass="147299">MDSHTNLLPLHPSQENIYLDQLLYPDEPSYNVACYQKLTYDLDFSTMQLCWQLLHKHLDALRIEIIEQPDGLPKQRIADDKRVALAFEDFSHLGSPEQQALDWIRQRNARPMSLMNNNTSEACLLKLGEQNCFLFVQFHHFIIDGMGGYRLVEYWHKLYHCLTQNQSIDWLHDIPQYHSSVLNAHRYLSSRRYTKDQEYWKKQFSGRSVMRLPAYYTQSGSGEINLPLSPDLNQQMQKLAQNHNLSPLAVMSAALSILLAQMTDNDKVDLGIAVHGRSTKSEKQIVGMFAQTTCITCETNSQLSFMALAEQASQALASAFRHHKYPSSHLARLLELTTERLADVIIGYEHYDHENLEQDTKAQSFLLSNQQQAQPLAVRLLDFDFNDNLILKVIYSRAYLSAKEAKQFSKRLLAIMEFGTHASHLSAVELLGKLTDEQQLPADKQTLCPVRNNNQDTLHGLFEQQAQQTPDDIAVVYQQDRLSYRALDERANRLARAIRQEVNLDTQSCPQPGFLVALYYEPCIEMVIAKLAVLKAGGAYVPISPRNPHTRSVHIIKDTESKLVLTHKLLCDALSNIIQTLPSPPLILTTDCAQKHSATPLPSYSKHTDLAYVIYTSGTSGKPKGVMIEHASIVYSTQYRVSSYGQYQAFLLVSQYAFDSAIAGIFGTLCSGGMLVISPNHNPATVQVLLHEHHITHTLMTPSLYQVLIESIAEIAPLLHIQAVILAGETLSIDIHQQHQTLLPNVALYNEYGPTENSVWTSMHRCDKHYQICPGNIGKPLAHCSIYVLDRHGYPVLTGSPGELHISGPGLARGYLGQPELTAQRFIENPFYAGLPDATVTPRLYKTGDWVRQLPSGELIYLHRKDSQLKIRGHRIELGEIERVMCDIEGVKQAVVITWGNSCNPQLAAYVVVHPGQTFCSTDLALKMQASLPMYMLPHSYTQLTGIPLTINGKVDLTALPEPTSDTGKSYVAPVSSLERTLALLWQDILQRDRIGLTDNFLSLGGSSLSLIQLSARIRKTFQVELSVMMLFNNSTLTEMAKLIRTATSDNPGEVSDYLHLLSDDNKAEIALICLPYAGADGLIYRPLTGQLPPSIALYTLSYPEASSEDYQDYFAQCILDIQARISLPIVVMGHCLGGAVAMLLTQAMIAKNIDVNALIVNAFTLSEQDLPETDTDAENGLPLDHDTIKGLLLSAGLQTNQHPFTNEQWDSIIQRFRRDAQLAEWCRRVYLSHYLNNRLTLPVFNILAKDDPLTEGYLDNNSIWKQFADDYHIVELEQGGHYFINEPDLGFVEKLQNICQLTSEQTISPTI</sequence>
<dbReference type="InterPro" id="IPR000873">
    <property type="entry name" value="AMP-dep_synth/lig_dom"/>
</dbReference>
<evidence type="ECO:0000256" key="1">
    <source>
        <dbReference type="ARBA" id="ARBA00001957"/>
    </source>
</evidence>
<protein>
    <recommendedName>
        <fullName evidence="4">Carrier domain-containing protein</fullName>
    </recommendedName>
</protein>
<dbReference type="SUPFAM" id="SSF52777">
    <property type="entry name" value="CoA-dependent acyltransferases"/>
    <property type="match status" value="2"/>
</dbReference>
<dbReference type="Pfam" id="PF00975">
    <property type="entry name" value="Thioesterase"/>
    <property type="match status" value="1"/>
</dbReference>
<dbReference type="Gene3D" id="3.40.50.1820">
    <property type="entry name" value="alpha/beta hydrolase"/>
    <property type="match status" value="1"/>
</dbReference>
<comment type="cofactor">
    <cofactor evidence="1">
        <name>pantetheine 4'-phosphate</name>
        <dbReference type="ChEBI" id="CHEBI:47942"/>
    </cofactor>
</comment>
<dbReference type="RefSeq" id="WP_138544111.1">
    <property type="nucleotide sequence ID" value="NZ_PNCJ01000009.1"/>
</dbReference>
<dbReference type="GO" id="GO:0005737">
    <property type="term" value="C:cytoplasm"/>
    <property type="evidence" value="ECO:0007669"/>
    <property type="project" value="TreeGrafter"/>
</dbReference>
<dbReference type="EMBL" id="PNCJ01000009">
    <property type="protein sequence ID" value="TMP38393.1"/>
    <property type="molecule type" value="Genomic_DNA"/>
</dbReference>
<dbReference type="PANTHER" id="PTHR45527:SF1">
    <property type="entry name" value="FATTY ACID SYNTHASE"/>
    <property type="match status" value="1"/>
</dbReference>
<dbReference type="InterPro" id="IPR042099">
    <property type="entry name" value="ANL_N_sf"/>
</dbReference>
<feature type="domain" description="Carrier" evidence="4">
    <location>
        <begin position="973"/>
        <end position="1048"/>
    </location>
</feature>
<dbReference type="SUPFAM" id="SSF56801">
    <property type="entry name" value="Acetyl-CoA synthetase-like"/>
    <property type="match status" value="1"/>
</dbReference>
<accession>A0A5S3X2L1</accession>
<dbReference type="Gene3D" id="3.30.559.10">
    <property type="entry name" value="Chloramphenicol acetyltransferase-like domain"/>
    <property type="match status" value="1"/>
</dbReference>
<reference evidence="6" key="2">
    <citation type="submission" date="2019-06" db="EMBL/GenBank/DDBJ databases">
        <title>Co-occurence of chitin degradation, pigmentation and bioactivity in marine Pseudoalteromonas.</title>
        <authorList>
            <person name="Sonnenschein E.C."/>
            <person name="Bech P.K."/>
        </authorList>
    </citation>
    <scope>NUCLEOTIDE SEQUENCE [LARGE SCALE GENOMIC DNA]</scope>
    <source>
        <strain evidence="6">S2599</strain>
    </source>
</reference>
<dbReference type="Gene3D" id="1.10.1200.10">
    <property type="entry name" value="ACP-like"/>
    <property type="match status" value="1"/>
</dbReference>
<dbReference type="GO" id="GO:0031177">
    <property type="term" value="F:phosphopantetheine binding"/>
    <property type="evidence" value="ECO:0007669"/>
    <property type="project" value="InterPro"/>
</dbReference>
<dbReference type="InterPro" id="IPR023213">
    <property type="entry name" value="CAT-like_dom_sf"/>
</dbReference>
<dbReference type="GO" id="GO:0044550">
    <property type="term" value="P:secondary metabolite biosynthetic process"/>
    <property type="evidence" value="ECO:0007669"/>
    <property type="project" value="TreeGrafter"/>
</dbReference>
<dbReference type="Pfam" id="PF00550">
    <property type="entry name" value="PP-binding"/>
    <property type="match status" value="1"/>
</dbReference>
<dbReference type="NCBIfam" id="TIGR01733">
    <property type="entry name" value="AA-adenyl-dom"/>
    <property type="match status" value="1"/>
</dbReference>
<dbReference type="InterPro" id="IPR001031">
    <property type="entry name" value="Thioesterase"/>
</dbReference>
<dbReference type="CDD" id="cd05930">
    <property type="entry name" value="A_NRPS"/>
    <property type="match status" value="1"/>
</dbReference>
<dbReference type="Gene3D" id="3.30.559.30">
    <property type="entry name" value="Nonribosomal peptide synthetase, condensation domain"/>
    <property type="match status" value="1"/>
</dbReference>
<name>A0A5S3X2L1_9GAMM</name>
<dbReference type="InterPro" id="IPR045851">
    <property type="entry name" value="AMP-bd_C_sf"/>
</dbReference>
<keyword evidence="3" id="KW-0597">Phosphoprotein</keyword>
<dbReference type="Gene3D" id="3.30.300.30">
    <property type="match status" value="1"/>
</dbReference>
<evidence type="ECO:0000313" key="6">
    <source>
        <dbReference type="Proteomes" id="UP000306719"/>
    </source>
</evidence>
<dbReference type="InterPro" id="IPR001242">
    <property type="entry name" value="Condensation_dom"/>
</dbReference>
<dbReference type="InterPro" id="IPR036736">
    <property type="entry name" value="ACP-like_sf"/>
</dbReference>
<dbReference type="Proteomes" id="UP000306719">
    <property type="component" value="Unassembled WGS sequence"/>
</dbReference>
<dbReference type="SMART" id="SM00823">
    <property type="entry name" value="PKS_PP"/>
    <property type="match status" value="1"/>
</dbReference>
<organism evidence="5 6">
    <name type="scientific">Pseudoalteromonas rubra</name>
    <dbReference type="NCBI Taxonomy" id="43658"/>
    <lineage>
        <taxon>Bacteria</taxon>
        <taxon>Pseudomonadati</taxon>
        <taxon>Pseudomonadota</taxon>
        <taxon>Gammaproteobacteria</taxon>
        <taxon>Alteromonadales</taxon>
        <taxon>Pseudoalteromonadaceae</taxon>
        <taxon>Pseudoalteromonas</taxon>
    </lineage>
</organism>
<proteinExistence type="predicted"/>
<dbReference type="InterPro" id="IPR020806">
    <property type="entry name" value="PKS_PP-bd"/>
</dbReference>